<feature type="domain" description="Restriction endonuclease type I HsdR N-terminal" evidence="2">
    <location>
        <begin position="66"/>
        <end position="134"/>
    </location>
</feature>
<dbReference type="STRING" id="1123062.SAMN02745775_12211"/>
<dbReference type="GO" id="GO:0009035">
    <property type="term" value="F:type I site-specific deoxyribonuclease activity"/>
    <property type="evidence" value="ECO:0007669"/>
    <property type="project" value="UniProtKB-EC"/>
</dbReference>
<evidence type="ECO:0000313" key="4">
    <source>
        <dbReference type="Proteomes" id="UP000199473"/>
    </source>
</evidence>
<dbReference type="Gene3D" id="3.90.1570.30">
    <property type="match status" value="1"/>
</dbReference>
<dbReference type="RefSeq" id="WP_217648880.1">
    <property type="nucleotide sequence ID" value="NZ_FOSQ01000022.1"/>
</dbReference>
<evidence type="ECO:0000259" key="2">
    <source>
        <dbReference type="Pfam" id="PF04313"/>
    </source>
</evidence>
<dbReference type="GO" id="GO:0005524">
    <property type="term" value="F:ATP binding"/>
    <property type="evidence" value="ECO:0007669"/>
    <property type="project" value="UniProtKB-KW"/>
</dbReference>
<dbReference type="Proteomes" id="UP000199473">
    <property type="component" value="Unassembled WGS sequence"/>
</dbReference>
<dbReference type="Pfam" id="PF04313">
    <property type="entry name" value="HSDR_N"/>
    <property type="match status" value="1"/>
</dbReference>
<accession>A0A1I4F430</accession>
<reference evidence="3 4" key="1">
    <citation type="submission" date="2016-10" db="EMBL/GenBank/DDBJ databases">
        <authorList>
            <person name="de Groot N.N."/>
        </authorList>
    </citation>
    <scope>NUCLEOTIDE SEQUENCE [LARGE SCALE GENOMIC DNA]</scope>
    <source>
        <strain evidence="3 4">DSM 19981</strain>
    </source>
</reference>
<protein>
    <submittedName>
        <fullName evidence="3">Type I restriction enzyme R protein N terminus (HSDR_N)</fullName>
    </submittedName>
</protein>
<dbReference type="InterPro" id="IPR007409">
    <property type="entry name" value="Restrct_endonuc_type1_HsdR_N"/>
</dbReference>
<keyword evidence="4" id="KW-1185">Reference proteome</keyword>
<gene>
    <name evidence="3" type="ORF">SAMN02745775_12211</name>
</gene>
<sequence>MSRTSTPPGANGPGPLHAALRQVAASIARLRADGGQVLEEDTKRILITPTIEALGWDHIAEIRNQYRHNRRDNPVDYALFLNRSPVLYVEAKPLGGSLDDRKWIVQTLNYANAAGVDWCVLTNGAEWRIYKVHAQVDAEEKRFATATIDQPETLDDAVRVLDLLSRDNMRSRAIDELWQAWHVDRQVQQALEQTLQDDAFASLIRKRFPQLTLGDVRKSLRRANITISYPGLIADIQSARQVPPPASPPAGTSTNGAAPAASRRRMQSTDDLFALGRLAAGTTLTIRGREDSAARVLDGQTVEFKGERLSFNDWGQRVTGWTSIRIYTMACLPDGRTLDQLRDKAEAASTTP</sequence>
<feature type="region of interest" description="Disordered" evidence="1">
    <location>
        <begin position="240"/>
        <end position="265"/>
    </location>
</feature>
<evidence type="ECO:0000256" key="1">
    <source>
        <dbReference type="SAM" id="MobiDB-lite"/>
    </source>
</evidence>
<dbReference type="GO" id="GO:0009307">
    <property type="term" value="P:DNA restriction-modification system"/>
    <property type="evidence" value="ECO:0007669"/>
    <property type="project" value="UniProtKB-KW"/>
</dbReference>
<evidence type="ECO:0000313" key="3">
    <source>
        <dbReference type="EMBL" id="SFL12203.1"/>
    </source>
</evidence>
<dbReference type="GO" id="GO:0003677">
    <property type="term" value="F:DNA binding"/>
    <property type="evidence" value="ECO:0007669"/>
    <property type="project" value="UniProtKB-KW"/>
</dbReference>
<dbReference type="AlphaFoldDB" id="A0A1I4F430"/>
<name>A0A1I4F430_9PROT</name>
<dbReference type="EMBL" id="FOSQ01000022">
    <property type="protein sequence ID" value="SFL12203.1"/>
    <property type="molecule type" value="Genomic_DNA"/>
</dbReference>
<proteinExistence type="predicted"/>
<organism evidence="3 4">
    <name type="scientific">Falsiroseomonas stagni DSM 19981</name>
    <dbReference type="NCBI Taxonomy" id="1123062"/>
    <lineage>
        <taxon>Bacteria</taxon>
        <taxon>Pseudomonadati</taxon>
        <taxon>Pseudomonadota</taxon>
        <taxon>Alphaproteobacteria</taxon>
        <taxon>Acetobacterales</taxon>
        <taxon>Roseomonadaceae</taxon>
        <taxon>Falsiroseomonas</taxon>
    </lineage>
</organism>